<dbReference type="STRING" id="272843.PM1015"/>
<name>Q9CM29_PASMU</name>
<feature type="transmembrane region" description="Helical" evidence="2">
    <location>
        <begin position="20"/>
        <end position="41"/>
    </location>
</feature>
<comment type="similarity">
    <text evidence="1">Belongs to the polysaccharide synthase family.</text>
</comment>
<dbReference type="InterPro" id="IPR003869">
    <property type="entry name" value="Polysac_CapD-like"/>
</dbReference>
<sequence length="648" mass="72797">MNMHYLITSLTLLSKTNKKIFLLVLDFIACPILLWQCYMLRYWSIEISVNLPFLLGISLLTVGSLLLFGVYDFIIRSFSETLILRLGLATIITVLNLYLVTFIAEEMLPRSIPLMYGFLMFTWIWLSRGIIRFIVKAHLTTKAPKIRIVVYGAGASGQQIISALQRSCEYLPLFFIDDNKQLWGRTLGGFKVYSFETAMTLLKDYRVDEILIALPSVSRERRRELIKKLNKTPCKIKELPSLQQLVDGEVGLSDIQEIAIEDLLGRDPVPPITALLNKNIQHKSVMVTGAGGSIGSELCRQILLNHPTKLVLFDVSEYALYSIHLELLHIQQEKGTHVEIIPLLGSVQNLKLLIKVMQTFEVNTVYHAAAYKHVPLVEYNVIQAVYNNIFGTYNAAKAAMRCQVDAFVLISTDKAVRPTNVMGTTKRVAELCLQACADTYGKTLDGVVHKTLFCMVRFGNVLGSSGSVIPLFKQQIKEGGPITVTDERIIRYFMTIPEAAQLVIQAGAMAKGGDVFILDMGEPVKILELAKKLILLSGLSIKNENNPNGDIEIKFTGLRPGEKLYEELLIGGENVRKTLHPRILTAQETCLPFSELSLLLDELERACKKSDYQKIHDILRNAPTGYQPVTELADLIYTQQNNHIHLWG</sequence>
<gene>
    <name evidence="4" type="primary">rfb</name>
    <name evidence="4" type="ordered locus">PM1015</name>
</gene>
<dbReference type="HOGENOM" id="CLU_013560_6_0_6"/>
<dbReference type="Gene3D" id="3.40.50.720">
    <property type="entry name" value="NAD(P)-binding Rossmann-like Domain"/>
    <property type="match status" value="2"/>
</dbReference>
<dbReference type="KEGG" id="pmu:PM1015"/>
<evidence type="ECO:0000313" key="5">
    <source>
        <dbReference type="Proteomes" id="UP000000809"/>
    </source>
</evidence>
<evidence type="ECO:0000256" key="2">
    <source>
        <dbReference type="SAM" id="Phobius"/>
    </source>
</evidence>
<dbReference type="CDD" id="cd05237">
    <property type="entry name" value="UDP_invert_4-6DH_SDR_e"/>
    <property type="match status" value="1"/>
</dbReference>
<dbReference type="InterPro" id="IPR051203">
    <property type="entry name" value="Polysaccharide_Synthase-Rel"/>
</dbReference>
<keyword evidence="5" id="KW-1185">Reference proteome</keyword>
<evidence type="ECO:0000256" key="1">
    <source>
        <dbReference type="ARBA" id="ARBA00007430"/>
    </source>
</evidence>
<dbReference type="EnsemblBacteria" id="AAK03099">
    <property type="protein sequence ID" value="AAK03099"/>
    <property type="gene ID" value="PM1015"/>
</dbReference>
<dbReference type="PANTHER" id="PTHR43318:SF1">
    <property type="entry name" value="POLYSACCHARIDE BIOSYNTHESIS PROTEIN EPSC-RELATED"/>
    <property type="match status" value="1"/>
</dbReference>
<feature type="transmembrane region" description="Helical" evidence="2">
    <location>
        <begin position="116"/>
        <end position="135"/>
    </location>
</feature>
<proteinExistence type="inferred from homology"/>
<dbReference type="SUPFAM" id="SSF51735">
    <property type="entry name" value="NAD(P)-binding Rossmann-fold domains"/>
    <property type="match status" value="1"/>
</dbReference>
<feature type="transmembrane region" description="Helical" evidence="2">
    <location>
        <begin position="82"/>
        <end position="104"/>
    </location>
</feature>
<dbReference type="PANTHER" id="PTHR43318">
    <property type="entry name" value="UDP-N-ACETYLGLUCOSAMINE 4,6-DEHYDRATASE"/>
    <property type="match status" value="1"/>
</dbReference>
<evidence type="ECO:0000259" key="3">
    <source>
        <dbReference type="Pfam" id="PF02719"/>
    </source>
</evidence>
<dbReference type="InterPro" id="IPR036291">
    <property type="entry name" value="NAD(P)-bd_dom_sf"/>
</dbReference>
<reference evidence="4 5" key="1">
    <citation type="journal article" date="2001" name="Proc. Natl. Acad. Sci. U.S.A.">
        <title>Complete genomic sequence of Pasteurella multocida Pm70.</title>
        <authorList>
            <person name="May B.J."/>
            <person name="Zhang Q."/>
            <person name="Li L.L."/>
            <person name="Paustian M.L."/>
            <person name="Whittam T.S."/>
            <person name="Kapur V."/>
        </authorList>
    </citation>
    <scope>NUCLEOTIDE SEQUENCE [LARGE SCALE GENOMIC DNA]</scope>
    <source>
        <strain evidence="4 5">Pm70</strain>
    </source>
</reference>
<evidence type="ECO:0000313" key="4">
    <source>
        <dbReference type="EMBL" id="AAK03099.1"/>
    </source>
</evidence>
<keyword evidence="2" id="KW-0472">Membrane</keyword>
<keyword evidence="2" id="KW-1133">Transmembrane helix</keyword>
<keyword evidence="2" id="KW-0812">Transmembrane</keyword>
<dbReference type="EMBL" id="AE004439">
    <property type="protein sequence ID" value="AAK03099.1"/>
    <property type="molecule type" value="Genomic_DNA"/>
</dbReference>
<protein>
    <submittedName>
        <fullName evidence="4">Rfb</fullName>
    </submittedName>
</protein>
<feature type="transmembrane region" description="Helical" evidence="2">
    <location>
        <begin position="53"/>
        <end position="75"/>
    </location>
</feature>
<dbReference type="Pfam" id="PF13727">
    <property type="entry name" value="CoA_binding_3"/>
    <property type="match status" value="1"/>
</dbReference>
<feature type="domain" description="Polysaccharide biosynthesis protein CapD-like" evidence="3">
    <location>
        <begin position="285"/>
        <end position="587"/>
    </location>
</feature>
<dbReference type="AlphaFoldDB" id="Q9CM29"/>
<dbReference type="SUPFAM" id="SSF53335">
    <property type="entry name" value="S-adenosyl-L-methionine-dependent methyltransferases"/>
    <property type="match status" value="1"/>
</dbReference>
<organism evidence="4 5">
    <name type="scientific">Pasteurella multocida (strain Pm70)</name>
    <dbReference type="NCBI Taxonomy" id="272843"/>
    <lineage>
        <taxon>Bacteria</taxon>
        <taxon>Pseudomonadati</taxon>
        <taxon>Pseudomonadota</taxon>
        <taxon>Gammaproteobacteria</taxon>
        <taxon>Pasteurellales</taxon>
        <taxon>Pasteurellaceae</taxon>
        <taxon>Pasteurella</taxon>
    </lineage>
</organism>
<dbReference type="Proteomes" id="UP000000809">
    <property type="component" value="Chromosome"/>
</dbReference>
<dbReference type="Pfam" id="PF02719">
    <property type="entry name" value="Polysacc_synt_2"/>
    <property type="match status" value="1"/>
</dbReference>
<accession>Q9CM29</accession>
<dbReference type="InterPro" id="IPR029063">
    <property type="entry name" value="SAM-dependent_MTases_sf"/>
</dbReference>